<evidence type="ECO:0000313" key="8">
    <source>
        <dbReference type="EMBL" id="WGK68420.1"/>
    </source>
</evidence>
<evidence type="ECO:0000256" key="6">
    <source>
        <dbReference type="HAMAP-Rule" id="MF_00073"/>
    </source>
</evidence>
<sequence>MNDRKSQRRARVLALQALYAEEQHFRSSVPKVNVKSAVEEMDDSCERPTETNRKSPETFCDVLQFSWLDREPSAEELFMARVLVNGVRLHSVEIDEAIVRHLENWTLDRLLAVDRSILRLGAYMLSYLPDTPGRVIIDECVELCHNFSGEHSYRLVNGILHTLATKCRDFPSETGPDEVKEKTAEPEIS</sequence>
<dbReference type="SUPFAM" id="SSF48013">
    <property type="entry name" value="NusB-like"/>
    <property type="match status" value="1"/>
</dbReference>
<dbReference type="NCBIfam" id="TIGR01951">
    <property type="entry name" value="nusB"/>
    <property type="match status" value="1"/>
</dbReference>
<dbReference type="EMBL" id="CP123443">
    <property type="protein sequence ID" value="WGK68420.1"/>
    <property type="molecule type" value="Genomic_DNA"/>
</dbReference>
<dbReference type="Gene3D" id="1.10.940.10">
    <property type="entry name" value="NusB-like"/>
    <property type="match status" value="1"/>
</dbReference>
<dbReference type="InterPro" id="IPR035926">
    <property type="entry name" value="NusB-like_sf"/>
</dbReference>
<dbReference type="InterPro" id="IPR011605">
    <property type="entry name" value="NusB_fam"/>
</dbReference>
<comment type="similarity">
    <text evidence="1 6">Belongs to the NusB family.</text>
</comment>
<dbReference type="InterPro" id="IPR006027">
    <property type="entry name" value="NusB_RsmB_TIM44"/>
</dbReference>
<dbReference type="RefSeq" id="WP_326926601.1">
    <property type="nucleotide sequence ID" value="NZ_CP123443.1"/>
</dbReference>
<evidence type="ECO:0000259" key="7">
    <source>
        <dbReference type="Pfam" id="PF01029"/>
    </source>
</evidence>
<protein>
    <recommendedName>
        <fullName evidence="6">Transcription antitermination protein NusB</fullName>
    </recommendedName>
    <alternativeName>
        <fullName evidence="6">Antitermination factor NusB</fullName>
    </alternativeName>
</protein>
<keyword evidence="3 6" id="KW-0694">RNA-binding</keyword>
<keyword evidence="2 6" id="KW-0889">Transcription antitermination</keyword>
<evidence type="ECO:0000256" key="4">
    <source>
        <dbReference type="ARBA" id="ARBA00023015"/>
    </source>
</evidence>
<keyword evidence="9" id="KW-1185">Reference proteome</keyword>
<accession>A0ABY8MEJ6</accession>
<reference evidence="8 9" key="1">
    <citation type="submission" date="2023-04" db="EMBL/GenBank/DDBJ databases">
        <title>Spirochaete genome identified in red abalone sample constitutes a novel genus.</title>
        <authorList>
            <person name="Sharma S.P."/>
            <person name="Purcell C.M."/>
            <person name="Hyde J.R."/>
            <person name="Severin A.J."/>
        </authorList>
    </citation>
    <scope>NUCLEOTIDE SEQUENCE [LARGE SCALE GENOMIC DNA]</scope>
    <source>
        <strain evidence="8 9">SP-2023</strain>
    </source>
</reference>
<proteinExistence type="inferred from homology"/>
<evidence type="ECO:0000256" key="2">
    <source>
        <dbReference type="ARBA" id="ARBA00022814"/>
    </source>
</evidence>
<evidence type="ECO:0000256" key="1">
    <source>
        <dbReference type="ARBA" id="ARBA00005952"/>
    </source>
</evidence>
<dbReference type="PANTHER" id="PTHR11078:SF3">
    <property type="entry name" value="ANTITERMINATION NUSB DOMAIN-CONTAINING PROTEIN"/>
    <property type="match status" value="1"/>
</dbReference>
<keyword evidence="4 6" id="KW-0805">Transcription regulation</keyword>
<gene>
    <name evidence="6 8" type="primary">nusB</name>
    <name evidence="8" type="ORF">P0082_07990</name>
</gene>
<name>A0ABY8MEJ6_9SPIO</name>
<keyword evidence="5 6" id="KW-0804">Transcription</keyword>
<evidence type="ECO:0000256" key="3">
    <source>
        <dbReference type="ARBA" id="ARBA00022884"/>
    </source>
</evidence>
<evidence type="ECO:0000256" key="5">
    <source>
        <dbReference type="ARBA" id="ARBA00023163"/>
    </source>
</evidence>
<organism evidence="8 9">
    <name type="scientific">Candidatus Haliotispira prima</name>
    <dbReference type="NCBI Taxonomy" id="3034016"/>
    <lineage>
        <taxon>Bacteria</taxon>
        <taxon>Pseudomonadati</taxon>
        <taxon>Spirochaetota</taxon>
        <taxon>Spirochaetia</taxon>
        <taxon>Spirochaetales</taxon>
        <taxon>Spirochaetaceae</taxon>
        <taxon>Candidatus Haliotispira</taxon>
    </lineage>
</organism>
<dbReference type="PANTHER" id="PTHR11078">
    <property type="entry name" value="N UTILIZATION SUBSTANCE PROTEIN B-RELATED"/>
    <property type="match status" value="1"/>
</dbReference>
<dbReference type="Pfam" id="PF01029">
    <property type="entry name" value="NusB"/>
    <property type="match status" value="1"/>
</dbReference>
<feature type="domain" description="NusB/RsmB/TIM44" evidence="7">
    <location>
        <begin position="73"/>
        <end position="163"/>
    </location>
</feature>
<comment type="function">
    <text evidence="6">Involved in transcription antitermination. Required for transcription of ribosomal RNA (rRNA) genes. Binds specifically to the boxA antiterminator sequence of the ribosomal RNA (rrn) operons.</text>
</comment>
<evidence type="ECO:0000313" key="9">
    <source>
        <dbReference type="Proteomes" id="UP001228690"/>
    </source>
</evidence>
<dbReference type="HAMAP" id="MF_00073">
    <property type="entry name" value="NusB"/>
    <property type="match status" value="1"/>
</dbReference>
<dbReference type="Proteomes" id="UP001228690">
    <property type="component" value="Chromosome"/>
</dbReference>